<feature type="domain" description="HYR" evidence="2">
    <location>
        <begin position="2454"/>
        <end position="2537"/>
    </location>
</feature>
<protein>
    <submittedName>
        <fullName evidence="3">HYR domain protein</fullName>
    </submittedName>
</protein>
<feature type="domain" description="HYR" evidence="2">
    <location>
        <begin position="2374"/>
        <end position="2453"/>
    </location>
</feature>
<dbReference type="InterPro" id="IPR047589">
    <property type="entry name" value="DUF11_rpt"/>
</dbReference>
<reference evidence="3 4" key="1">
    <citation type="submission" date="2016-07" db="EMBL/GenBank/DDBJ databases">
        <title>Multi-omics approach to identify versatile polysaccharide utilization systems of a marine flavobacterium Gramella flava.</title>
        <authorList>
            <person name="Tang K."/>
        </authorList>
    </citation>
    <scope>NUCLEOTIDE SEQUENCE [LARGE SCALE GENOMIC DNA]</scope>
    <source>
        <strain evidence="3 4">JLT2011</strain>
    </source>
</reference>
<dbReference type="InterPro" id="IPR013783">
    <property type="entry name" value="Ig-like_fold"/>
</dbReference>
<dbReference type="NCBIfam" id="TIGR04131">
    <property type="entry name" value="Bac_Flav_CTERM"/>
    <property type="match status" value="1"/>
</dbReference>
<feature type="domain" description="HYR" evidence="2">
    <location>
        <begin position="1636"/>
        <end position="1718"/>
    </location>
</feature>
<evidence type="ECO:0000256" key="1">
    <source>
        <dbReference type="ARBA" id="ARBA00022737"/>
    </source>
</evidence>
<feature type="domain" description="HYR" evidence="2">
    <location>
        <begin position="1964"/>
        <end position="2046"/>
    </location>
</feature>
<gene>
    <name evidence="3" type="ORF">GRFL_0880</name>
</gene>
<dbReference type="Gene3D" id="2.60.40.10">
    <property type="entry name" value="Immunoglobulins"/>
    <property type="match status" value="15"/>
</dbReference>
<dbReference type="PANTHER" id="PTHR24273">
    <property type="entry name" value="FI04643P-RELATED"/>
    <property type="match status" value="1"/>
</dbReference>
<name>A0A1L7I314_9FLAO</name>
<dbReference type="NCBIfam" id="TIGR01451">
    <property type="entry name" value="B_ant_repeat"/>
    <property type="match status" value="1"/>
</dbReference>
<feature type="domain" description="HYR" evidence="2">
    <location>
        <begin position="1063"/>
        <end position="1145"/>
    </location>
</feature>
<proteinExistence type="predicted"/>
<dbReference type="PROSITE" id="PS50825">
    <property type="entry name" value="HYR"/>
    <property type="match status" value="17"/>
</dbReference>
<feature type="domain" description="HYR" evidence="2">
    <location>
        <begin position="1146"/>
        <end position="1227"/>
    </location>
</feature>
<dbReference type="InterPro" id="IPR003410">
    <property type="entry name" value="HYR_dom"/>
</dbReference>
<feature type="domain" description="HYR" evidence="2">
    <location>
        <begin position="2292"/>
        <end position="2373"/>
    </location>
</feature>
<feature type="domain" description="HYR" evidence="2">
    <location>
        <begin position="573"/>
        <end position="656"/>
    </location>
</feature>
<organism evidence="3 4">
    <name type="scientific">Christiangramia flava JLT2011</name>
    <dbReference type="NCBI Taxonomy" id="1229726"/>
    <lineage>
        <taxon>Bacteria</taxon>
        <taxon>Pseudomonadati</taxon>
        <taxon>Bacteroidota</taxon>
        <taxon>Flavobacteriia</taxon>
        <taxon>Flavobacteriales</taxon>
        <taxon>Flavobacteriaceae</taxon>
        <taxon>Christiangramia</taxon>
    </lineage>
</organism>
<feature type="domain" description="HYR" evidence="2">
    <location>
        <begin position="1801"/>
        <end position="1882"/>
    </location>
</feature>
<dbReference type="STRING" id="1229726.GRFL_0880"/>
<dbReference type="Pfam" id="PF13585">
    <property type="entry name" value="CHU_C"/>
    <property type="match status" value="1"/>
</dbReference>
<feature type="domain" description="HYR" evidence="2">
    <location>
        <begin position="1474"/>
        <end position="1555"/>
    </location>
</feature>
<feature type="domain" description="HYR" evidence="2">
    <location>
        <begin position="1719"/>
        <end position="1800"/>
    </location>
</feature>
<feature type="domain" description="HYR" evidence="2">
    <location>
        <begin position="1228"/>
        <end position="1309"/>
    </location>
</feature>
<dbReference type="KEGG" id="gfl:GRFL_0880"/>
<dbReference type="InterPro" id="IPR026341">
    <property type="entry name" value="T9SS_type_B"/>
</dbReference>
<feature type="domain" description="HYR" evidence="2">
    <location>
        <begin position="900"/>
        <end position="982"/>
    </location>
</feature>
<evidence type="ECO:0000313" key="4">
    <source>
        <dbReference type="Proteomes" id="UP000186230"/>
    </source>
</evidence>
<dbReference type="Proteomes" id="UP000186230">
    <property type="component" value="Chromosome"/>
</dbReference>
<sequence length="2804" mass="294962">MNPRDITVFDGYAYVEGNVVAEYNLPISGFHTSQEGPVNMKLGMVASEGDVGISGDYFKIKKHSSNQYLTLQHSKNSSNNFFNSSIVNDDPRNPNLKNNTGIDISILNVPNENNSVVTNNQTSTTFKYGSTQDTYVIYSLAMSVDAYQPEIEGISSISSINGQNYTSGTTVQPGQEVTYKIELRNKGTEALENVSLNIPIPYNATYVLESAYTNIYYAPNPTPNSIDYNPNQGSNGVLTWEIGDLPVVENNNTLLAELYITVKATENCTLLKYIECQGNSGINFVGALNGKGKITGVGFQNTELIQGYQTNGTCIGEPIRNPLFIPIDSTQFIQDNCSNENDLTFQFCDGGSSISFSSIADEFPVNTRFYDSFPLTQSSTEYTFENPFPNSTKSYFAVLPGVNDCYIPFTLQIEELKIEFSAFSKSCDNSYGSISVDNYDPAIQYILLDNNNAPTEISISDSGIFLELEPGQYRIKATSERCEIISAIITVLDEQEIPELPSNITVDPATCGLNNGSISFDVNSNYEYVLRDANEIIVTGEGTFPSLASGNYSLTVYNKNCQNSTIIELTETLDNVKPVITACAADITNQPADEGSCSATNVNLGTITATDNCDTNLTITNDAPNVFPAGSTTVTWTVTDDAGNFTTCTQVVTVVDNQDPKIISCAADKTVNADAGLCTASGVDLGSVEATDNCDTDLSITNNAPAIFPAGKTTVIWTITDDAGNSVTCEQEITVIDNQDPVITACAADISDLPADNGSCSATNVNLGSVTATDNCDADLSITNNAPSEFPLGETVVTWTVTDDAGNSVTCEQTITVVDTQKPVITSCASDITNQPADEGSCSATNVNLGNITATDNCDTDLTITNDAPTVFQAGTTIVTWTVKDKAGNIATCTQSVTVVDTEDPVITSCATDKTVNADNGFCYATGVDLGSITATDNCDTNLEITNNAPAQFPVGTTTVTWTVKDDADNTAICTQKITVVDNQDPTTEQPDNITVNADPTICGATVNFNKVGAEDNCGLESVEITEGLSSGEVFPVGTTTVTWTVTDIHGNTTTVSFDVTVVDNTKPIISCPGDMVVPTAEGEDSVIVNFNDATATDNCDVTVEQTAGPTSGSDLAIGTYTVEYTATDASGNTATCSFKIEVVDDEDPTISCPGDISDINDEGVCGAVVTFATPDASDNSGSVAVEQVAGPASGSVFPVGTTTVTFRATDDDDNFVECSFDVTITDNEAPEITCPADIEITTEDGLCGVSLANLDLGMATAADNCEGEITITNNAPTTFPLGTTEVTWTATDANGNSATCVQKVTVSDDEAPVVTQIENYTDIDTDPETCGAVINYGTIQATDNCEIESIEMTEGIASGQVFPVGITTVTYVVTDASGNQSTMTFTVTVVDNEDPMITCPGNIEVSTAEGENFAVVTFEDATATDNCEVTVTQTGGQASGSEFGPGVHTIEYTATDASGNTAVCSFTITVEDDEDPTITCPENIVQPNDPGLCGAAVEFAMPEFADNSGQVTIEQLTGPASGEFFEVGTTTVTFRATDAAGNTAECSFDVTVNDTEAPTTETMENITVNAEQEFCGAVVDFGMIGADDNCGLESVEITEGLASGEVFPVGTTTVTWTVTDIHGNTTTVSFDVTVVDNTNPIISCPGDMTVTTATGQNYAIVEFADATATDNCDVTVEQTAGPLSGSQFPIGDTTVTFTATDNSGNTAECSFTVTVEDGEDPSISCPENIVTPNDPGICGAAVEFDMPEFADNSGEVSIEQIAGPASGEVFPVGTTTVTFRATDDDDNFVECSFDVTITDNEAPEITCPADIEITTEDGLCGVSLANLDLGMATAADNCEGEITITNNAPTIFPLGTTEVTWTATDANGNSATCVQKVTVSDDEAPVVTQIENYTDIDTDPETCGAVINYGTIQATDNCEIESIEMTEGIPSGQVFPVGTTTVTYVVTDASGNQSTMTFTVTVVDNEDPMITCPGNIEVSTAEGENFAVVTFEDATATDNCEVTVTQTGGQASGSEFGPGVHTIEYTATDASGNTAVCSFTITVEDDEDPTITCPENIVQPNDPGLCGAAVEFAMPEFADNSGQVTIEQLTGPASGEFFEVGTTTVTFRATDASGNTAECSFDVTVNDTEAPTTETMENITVNAEQEFCGAVVDFGMIGADDNCGLESVEITEGLASGEVFPVGTTTVTWTVTDIHGNTTTVSFDVTVVDNTNPIISCPGDMTVTTTTGQNYAIVEFADATATDNCDVTVEQTAGPLSGSHFPIGDTTVTFTATDNSGNTAECSFTVTVEDGEDPSISCPENIVTPNDPGICGATVEFDMPEFADNSGEVSIEQIAGPASGEVFPVGTTTVTFRATDAAGNTAECSFDVTVNDDEGPSIEQLSNIEVSNDPGTCGAVVDFLIPEATDNCGIESVELTEGAAPGSEFPIGTTTITYTATDTNGNTATSTFTITVTDDEAPVIECPESINIQVEIGTSSVIVNYTMVSYTDNCEGTTVEMTEGIASGEEFPVGETTVTYTVTDAAGNTASCSFTVTVEEEPLPEPPGAPGTTVTQATCAEPTGTIVVTAVEGVTYSIDGENYQESNTFSEVAPGTYQVTVKDEFGQVSEATTVTVNEAVAAEIETTDATLCIDDSTLDLFDLFLSEYDENGTWIDNDNSGALTDSFLDPSQADLGTYTFDYVIEGNCPSVTTVTVTINDDCVPLACTVQDVRDNISKVVTPNGDGRNDYFEIGQGTECDFTYDVKIFNRWGAEIFTATSYQNNWDGFSEKSFTSSNQLPSGTYYYVIEVRNTDFEPITGYIYLGTK</sequence>
<evidence type="ECO:0000259" key="2">
    <source>
        <dbReference type="PROSITE" id="PS50825"/>
    </source>
</evidence>
<feature type="domain" description="HYR" evidence="2">
    <location>
        <begin position="736"/>
        <end position="819"/>
    </location>
</feature>
<feature type="domain" description="HYR" evidence="2">
    <location>
        <begin position="2047"/>
        <end position="2128"/>
    </location>
</feature>
<feature type="domain" description="HYR" evidence="2">
    <location>
        <begin position="1391"/>
        <end position="1473"/>
    </location>
</feature>
<dbReference type="Pfam" id="PF02494">
    <property type="entry name" value="HYR"/>
    <property type="match status" value="23"/>
</dbReference>
<accession>A0A1L7I314</accession>
<feature type="domain" description="HYR" evidence="2">
    <location>
        <begin position="2209"/>
        <end position="2291"/>
    </location>
</feature>
<keyword evidence="1" id="KW-0677">Repeat</keyword>
<keyword evidence="4" id="KW-1185">Reference proteome</keyword>
<dbReference type="EMBL" id="CP016359">
    <property type="protein sequence ID" value="APU67604.1"/>
    <property type="molecule type" value="Genomic_DNA"/>
</dbReference>
<dbReference type="PANTHER" id="PTHR24273:SF32">
    <property type="entry name" value="HYALIN"/>
    <property type="match status" value="1"/>
</dbReference>
<evidence type="ECO:0000313" key="3">
    <source>
        <dbReference type="EMBL" id="APU67604.1"/>
    </source>
</evidence>